<protein>
    <submittedName>
        <fullName evidence="2">Uncharacterized protein</fullName>
    </submittedName>
</protein>
<evidence type="ECO:0000313" key="3">
    <source>
        <dbReference type="Proteomes" id="UP000637628"/>
    </source>
</evidence>
<reference evidence="2 3" key="1">
    <citation type="submission" date="2021-01" db="EMBL/GenBank/DDBJ databases">
        <title>Whole genome shotgun sequence of Actinoplanes durhamensis NBRC 14914.</title>
        <authorList>
            <person name="Komaki H."/>
            <person name="Tamura T."/>
        </authorList>
    </citation>
    <scope>NUCLEOTIDE SEQUENCE [LARGE SCALE GENOMIC DNA]</scope>
    <source>
        <strain evidence="2 3">NBRC 14914</strain>
    </source>
</reference>
<organism evidence="2 3">
    <name type="scientific">Paractinoplanes durhamensis</name>
    <dbReference type="NCBI Taxonomy" id="113563"/>
    <lineage>
        <taxon>Bacteria</taxon>
        <taxon>Bacillati</taxon>
        <taxon>Actinomycetota</taxon>
        <taxon>Actinomycetes</taxon>
        <taxon>Micromonosporales</taxon>
        <taxon>Micromonosporaceae</taxon>
        <taxon>Paractinoplanes</taxon>
    </lineage>
</organism>
<comment type="caution">
    <text evidence="2">The sequence shown here is derived from an EMBL/GenBank/DDBJ whole genome shotgun (WGS) entry which is preliminary data.</text>
</comment>
<feature type="chain" id="PRO_5047124931" evidence="1">
    <location>
        <begin position="22"/>
        <end position="126"/>
    </location>
</feature>
<dbReference type="RefSeq" id="WP_203734916.1">
    <property type="nucleotide sequence ID" value="NZ_BAAATX010000028.1"/>
</dbReference>
<dbReference type="EMBL" id="BOML01000071">
    <property type="protein sequence ID" value="GIE07076.1"/>
    <property type="molecule type" value="Genomic_DNA"/>
</dbReference>
<evidence type="ECO:0000313" key="2">
    <source>
        <dbReference type="EMBL" id="GIE07076.1"/>
    </source>
</evidence>
<name>A0ABQ3ZB70_9ACTN</name>
<gene>
    <name evidence="2" type="ORF">Adu01nite_84260</name>
</gene>
<evidence type="ECO:0000256" key="1">
    <source>
        <dbReference type="SAM" id="SignalP"/>
    </source>
</evidence>
<keyword evidence="3" id="KW-1185">Reference proteome</keyword>
<proteinExistence type="predicted"/>
<dbReference type="Proteomes" id="UP000637628">
    <property type="component" value="Unassembled WGS sequence"/>
</dbReference>
<accession>A0ABQ3ZB70</accession>
<feature type="signal peptide" evidence="1">
    <location>
        <begin position="1"/>
        <end position="21"/>
    </location>
</feature>
<keyword evidence="1" id="KW-0732">Signal</keyword>
<sequence>MRAVLAAALATGLVVAGAVTAAPPAALASPGDQTIMTLTVGGNRLGFASLTVNADGRSRRLEVCDQLATDGGEVAGQLMTPSGQIITYPDANGGGCYLRDIYYAVNWIRAVRDQYHTVWEGAPPLN</sequence>